<dbReference type="Proteomes" id="UP001295444">
    <property type="component" value="Chromosome 01"/>
</dbReference>
<dbReference type="AlphaFoldDB" id="A0AAD1QZW7"/>
<accession>A0AAD1QZW7</accession>
<evidence type="ECO:0000313" key="2">
    <source>
        <dbReference type="EMBL" id="CAH2220257.1"/>
    </source>
</evidence>
<feature type="region of interest" description="Disordered" evidence="1">
    <location>
        <begin position="41"/>
        <end position="72"/>
    </location>
</feature>
<feature type="region of interest" description="Disordered" evidence="1">
    <location>
        <begin position="93"/>
        <end position="115"/>
    </location>
</feature>
<gene>
    <name evidence="2" type="ORF">PECUL_23A058250</name>
</gene>
<dbReference type="EMBL" id="OW240912">
    <property type="protein sequence ID" value="CAH2220257.1"/>
    <property type="molecule type" value="Genomic_DNA"/>
</dbReference>
<proteinExistence type="predicted"/>
<keyword evidence="3" id="KW-1185">Reference proteome</keyword>
<organism evidence="2 3">
    <name type="scientific">Pelobates cultripes</name>
    <name type="common">Western spadefoot toad</name>
    <dbReference type="NCBI Taxonomy" id="61616"/>
    <lineage>
        <taxon>Eukaryota</taxon>
        <taxon>Metazoa</taxon>
        <taxon>Chordata</taxon>
        <taxon>Craniata</taxon>
        <taxon>Vertebrata</taxon>
        <taxon>Euteleostomi</taxon>
        <taxon>Amphibia</taxon>
        <taxon>Batrachia</taxon>
        <taxon>Anura</taxon>
        <taxon>Pelobatoidea</taxon>
        <taxon>Pelobatidae</taxon>
        <taxon>Pelobates</taxon>
    </lineage>
</organism>
<sequence length="115" mass="12153">MNGVFTVISGGGNPVDSAGGGCRHKQRLSAYQVFPLEWPPGSTGKLPANAAGQSENARPLVQGGRREKRGKTRPAYCKWPQCRAAVIAHARAGSGFRALAPRNGRRGSQRATKNG</sequence>
<evidence type="ECO:0000313" key="3">
    <source>
        <dbReference type="Proteomes" id="UP001295444"/>
    </source>
</evidence>
<name>A0AAD1QZW7_PELCU</name>
<evidence type="ECO:0000256" key="1">
    <source>
        <dbReference type="SAM" id="MobiDB-lite"/>
    </source>
</evidence>
<protein>
    <submittedName>
        <fullName evidence="2">Uncharacterized protein</fullName>
    </submittedName>
</protein>
<reference evidence="2" key="1">
    <citation type="submission" date="2022-03" db="EMBL/GenBank/DDBJ databases">
        <authorList>
            <person name="Alioto T."/>
            <person name="Alioto T."/>
            <person name="Gomez Garrido J."/>
        </authorList>
    </citation>
    <scope>NUCLEOTIDE SEQUENCE</scope>
</reference>